<protein>
    <submittedName>
        <fullName evidence="2">Uncharacterized protein</fullName>
    </submittedName>
</protein>
<dbReference type="EMBL" id="JBHSDS010000008">
    <property type="protein sequence ID" value="MFC4359277.1"/>
    <property type="molecule type" value="Genomic_DNA"/>
</dbReference>
<dbReference type="Proteomes" id="UP001595921">
    <property type="component" value="Unassembled WGS sequence"/>
</dbReference>
<evidence type="ECO:0000313" key="3">
    <source>
        <dbReference type="Proteomes" id="UP001595921"/>
    </source>
</evidence>
<proteinExistence type="predicted"/>
<gene>
    <name evidence="2" type="ORF">ACFO0N_15125</name>
</gene>
<evidence type="ECO:0000256" key="1">
    <source>
        <dbReference type="SAM" id="Coils"/>
    </source>
</evidence>
<sequence length="142" mass="16379">MTDIFDQIREKDRTVLQYISDGDDDIQLITDATTLSNAEVNYCFQKLQDLSLITVEKPDGMVERVINGTLQKFEAPKQAELTDAGKKYLERNSGEELTRYKDLNAQELGCTIRELEKRVDSLENELTGFKKFVRRKLDQPDN</sequence>
<dbReference type="AlphaFoldDB" id="A0ABD5PF34"/>
<reference evidence="2 3" key="1">
    <citation type="journal article" date="2019" name="Int. J. Syst. Evol. Microbiol.">
        <title>The Global Catalogue of Microorganisms (GCM) 10K type strain sequencing project: providing services to taxonomists for standard genome sequencing and annotation.</title>
        <authorList>
            <consortium name="The Broad Institute Genomics Platform"/>
            <consortium name="The Broad Institute Genome Sequencing Center for Infectious Disease"/>
            <person name="Wu L."/>
            <person name="Ma J."/>
        </authorList>
    </citation>
    <scope>NUCLEOTIDE SEQUENCE [LARGE SCALE GENOMIC DNA]</scope>
    <source>
        <strain evidence="2 3">CGMCC 1.12553</strain>
    </source>
</reference>
<comment type="caution">
    <text evidence="2">The sequence shown here is derived from an EMBL/GenBank/DDBJ whole genome shotgun (WGS) entry which is preliminary data.</text>
</comment>
<evidence type="ECO:0000313" key="2">
    <source>
        <dbReference type="EMBL" id="MFC4359277.1"/>
    </source>
</evidence>
<feature type="coiled-coil region" evidence="1">
    <location>
        <begin position="105"/>
        <end position="132"/>
    </location>
</feature>
<dbReference type="RefSeq" id="WP_267622832.1">
    <property type="nucleotide sequence ID" value="NZ_JAODIW010000006.1"/>
</dbReference>
<keyword evidence="1" id="KW-0175">Coiled coil</keyword>
<organism evidence="2 3">
    <name type="scientific">Halobium salinum</name>
    <dbReference type="NCBI Taxonomy" id="1364940"/>
    <lineage>
        <taxon>Archaea</taxon>
        <taxon>Methanobacteriati</taxon>
        <taxon>Methanobacteriota</taxon>
        <taxon>Stenosarchaea group</taxon>
        <taxon>Halobacteria</taxon>
        <taxon>Halobacteriales</taxon>
        <taxon>Haloferacaceae</taxon>
        <taxon>Halobium</taxon>
    </lineage>
</organism>
<keyword evidence="3" id="KW-1185">Reference proteome</keyword>
<name>A0ABD5PF34_9EURY</name>
<accession>A0ABD5PF34</accession>